<feature type="transmembrane region" description="Helical" evidence="10">
    <location>
        <begin position="389"/>
        <end position="408"/>
    </location>
</feature>
<evidence type="ECO:0000313" key="12">
    <source>
        <dbReference type="EMBL" id="QBO36098.1"/>
    </source>
</evidence>
<feature type="transmembrane region" description="Helical" evidence="10">
    <location>
        <begin position="323"/>
        <end position="343"/>
    </location>
</feature>
<dbReference type="GO" id="GO:0006813">
    <property type="term" value="P:potassium ion transport"/>
    <property type="evidence" value="ECO:0007669"/>
    <property type="project" value="InterPro"/>
</dbReference>
<feature type="transmembrane region" description="Helical" evidence="10">
    <location>
        <begin position="6"/>
        <end position="28"/>
    </location>
</feature>
<feature type="transmembrane region" description="Helical" evidence="10">
    <location>
        <begin position="49"/>
        <end position="68"/>
    </location>
</feature>
<feature type="transmembrane region" description="Helical" evidence="10">
    <location>
        <begin position="350"/>
        <end position="369"/>
    </location>
</feature>
<evidence type="ECO:0000256" key="5">
    <source>
        <dbReference type="ARBA" id="ARBA00023065"/>
    </source>
</evidence>
<dbReference type="SUPFAM" id="SSF116726">
    <property type="entry name" value="TrkA C-terminal domain-like"/>
    <property type="match status" value="1"/>
</dbReference>
<protein>
    <submittedName>
        <fullName evidence="12">ClC family H(+)/Cl(-) exchange transporter</fullName>
    </submittedName>
</protein>
<dbReference type="InterPro" id="IPR006037">
    <property type="entry name" value="RCK_C"/>
</dbReference>
<dbReference type="EMBL" id="CP037940">
    <property type="protein sequence ID" value="QBO36098.1"/>
    <property type="molecule type" value="Genomic_DNA"/>
</dbReference>
<dbReference type="Gene3D" id="3.30.70.1450">
    <property type="entry name" value="Regulator of K+ conductance, C-terminal domain"/>
    <property type="match status" value="1"/>
</dbReference>
<dbReference type="InterPro" id="IPR001807">
    <property type="entry name" value="ClC"/>
</dbReference>
<comment type="subcellular location">
    <subcellularLocation>
        <location evidence="1">Membrane</location>
        <topology evidence="1">Multi-pass membrane protein</topology>
    </subcellularLocation>
</comment>
<feature type="transmembrane region" description="Helical" evidence="10">
    <location>
        <begin position="148"/>
        <end position="173"/>
    </location>
</feature>
<dbReference type="SUPFAM" id="SSF81340">
    <property type="entry name" value="Clc chloride channel"/>
    <property type="match status" value="1"/>
</dbReference>
<dbReference type="PROSITE" id="PS51202">
    <property type="entry name" value="RCK_C"/>
    <property type="match status" value="1"/>
</dbReference>
<name>A0A4P6YTL6_9LACO</name>
<feature type="domain" description="RCK C-terminal" evidence="11">
    <location>
        <begin position="423"/>
        <end position="505"/>
    </location>
</feature>
<dbReference type="AlphaFoldDB" id="A0A4P6YTL6"/>
<evidence type="ECO:0000256" key="3">
    <source>
        <dbReference type="ARBA" id="ARBA00022692"/>
    </source>
</evidence>
<dbReference type="CDD" id="cd01031">
    <property type="entry name" value="EriC"/>
    <property type="match status" value="1"/>
</dbReference>
<accession>A0A4P6YTL6</accession>
<evidence type="ECO:0000256" key="9">
    <source>
        <dbReference type="ARBA" id="ARBA00023303"/>
    </source>
</evidence>
<evidence type="ECO:0000256" key="10">
    <source>
        <dbReference type="SAM" id="Phobius"/>
    </source>
</evidence>
<dbReference type="RefSeq" id="WP_133363176.1">
    <property type="nucleotide sequence ID" value="NZ_CP037940.1"/>
</dbReference>
<keyword evidence="7" id="KW-0869">Chloride channel</keyword>
<proteinExistence type="predicted"/>
<feature type="transmembrane region" description="Helical" evidence="10">
    <location>
        <begin position="220"/>
        <end position="243"/>
    </location>
</feature>
<dbReference type="InterPro" id="IPR050368">
    <property type="entry name" value="ClC-type_chloride_channel"/>
</dbReference>
<dbReference type="OrthoDB" id="9812438at2"/>
<dbReference type="PANTHER" id="PTHR43427">
    <property type="entry name" value="CHLORIDE CHANNEL PROTEIN CLC-E"/>
    <property type="match status" value="1"/>
</dbReference>
<reference evidence="13" key="1">
    <citation type="submission" date="2019-03" db="EMBL/GenBank/DDBJ databases">
        <title>Weissella sp. 26KH-42 Genome sequencing.</title>
        <authorList>
            <person name="Heo J."/>
            <person name="Kim S.-J."/>
            <person name="Kim J.-S."/>
            <person name="Hong S.-B."/>
            <person name="Kwon S.-W."/>
        </authorList>
    </citation>
    <scope>NUCLEOTIDE SEQUENCE [LARGE SCALE GENOMIC DNA]</scope>
    <source>
        <strain evidence="13">26KH-42</strain>
    </source>
</reference>
<dbReference type="PANTHER" id="PTHR43427:SF6">
    <property type="entry name" value="CHLORIDE CHANNEL PROTEIN CLC-E"/>
    <property type="match status" value="1"/>
</dbReference>
<keyword evidence="3 10" id="KW-0812">Transmembrane</keyword>
<dbReference type="GO" id="GO:0008324">
    <property type="term" value="F:monoatomic cation transmembrane transporter activity"/>
    <property type="evidence" value="ECO:0007669"/>
    <property type="project" value="InterPro"/>
</dbReference>
<keyword evidence="2" id="KW-0813">Transport</keyword>
<evidence type="ECO:0000256" key="6">
    <source>
        <dbReference type="ARBA" id="ARBA00023136"/>
    </source>
</evidence>
<evidence type="ECO:0000256" key="7">
    <source>
        <dbReference type="ARBA" id="ARBA00023173"/>
    </source>
</evidence>
<keyword evidence="9" id="KW-0407">Ion channel</keyword>
<evidence type="ECO:0000313" key="13">
    <source>
        <dbReference type="Proteomes" id="UP000292886"/>
    </source>
</evidence>
<dbReference type="Gene3D" id="1.10.3080.10">
    <property type="entry name" value="Clc chloride channel"/>
    <property type="match status" value="1"/>
</dbReference>
<keyword evidence="13" id="KW-1185">Reference proteome</keyword>
<dbReference type="Pfam" id="PF02080">
    <property type="entry name" value="TrkA_C"/>
    <property type="match status" value="1"/>
</dbReference>
<dbReference type="GO" id="GO:0034707">
    <property type="term" value="C:chloride channel complex"/>
    <property type="evidence" value="ECO:0007669"/>
    <property type="project" value="UniProtKB-KW"/>
</dbReference>
<sequence length="507" mass="55076">MKFDNLRLIVVVRAMIVGLFVGIVISLFRWLVEHIRKITNVIYHLAGQNILILILTIIGMFILTWVIAKIVAPNERVMGSGIPQVEGQLHGELEMEGWSTLWRKFIATTLTLGTGVFLGREGPSIQLGASVGQVFAEQMELDKRDWRLLIASGAAAGISAAFSAPIAGTMFVLEEVYHSLAVTLWISALSASLTADLVSQQAFGLKPILSIVNGSNVPPAFYWLVVVLGIIAGFAALLFQKAILWQPTFYKIFSWIPRKYQAIVPFLLVIPVGIFFTDTLGGSNALIVQITEHTPNLKILLGILVLRFVFTLISYGSGLSGGIFFPILTIGSVFGAAFGMIAVKLGILPVEYVSDFVVFAMAGYFAGISKAPFTAVLLLTEMVGSMSQLLPIALVALISYLTVDAFGGKPIYESLLERMVAGAKKVTGLYGRTDEIRVTINPGGLLEENAVRDIEWPHGTLLTRVNRGQDELVPDGDLILHHGDVVTLVMDKSLRSNATHEIAAINN</sequence>
<keyword evidence="6 10" id="KW-0472">Membrane</keyword>
<evidence type="ECO:0000256" key="1">
    <source>
        <dbReference type="ARBA" id="ARBA00004141"/>
    </source>
</evidence>
<evidence type="ECO:0000256" key="8">
    <source>
        <dbReference type="ARBA" id="ARBA00023214"/>
    </source>
</evidence>
<feature type="transmembrane region" description="Helical" evidence="10">
    <location>
        <begin position="263"/>
        <end position="287"/>
    </location>
</feature>
<dbReference type="InterPro" id="IPR036721">
    <property type="entry name" value="RCK_C_sf"/>
</dbReference>
<keyword evidence="4 10" id="KW-1133">Transmembrane helix</keyword>
<gene>
    <name evidence="12" type="ORF">EQG49_06325</name>
</gene>
<dbReference type="PRINTS" id="PR00762">
    <property type="entry name" value="CLCHANNEL"/>
</dbReference>
<evidence type="ECO:0000259" key="11">
    <source>
        <dbReference type="PROSITE" id="PS51202"/>
    </source>
</evidence>
<feature type="transmembrane region" description="Helical" evidence="10">
    <location>
        <begin position="299"/>
        <end position="317"/>
    </location>
</feature>
<evidence type="ECO:0000256" key="4">
    <source>
        <dbReference type="ARBA" id="ARBA00022989"/>
    </source>
</evidence>
<dbReference type="InterPro" id="IPR014743">
    <property type="entry name" value="Cl-channel_core"/>
</dbReference>
<dbReference type="Pfam" id="PF00654">
    <property type="entry name" value="Voltage_CLC"/>
    <property type="match status" value="1"/>
</dbReference>
<evidence type="ECO:0000256" key="2">
    <source>
        <dbReference type="ARBA" id="ARBA00022448"/>
    </source>
</evidence>
<keyword evidence="8" id="KW-0868">Chloride</keyword>
<dbReference type="KEGG" id="wei:EQG49_06325"/>
<keyword evidence="5" id="KW-0406">Ion transport</keyword>
<dbReference type="GO" id="GO:0005254">
    <property type="term" value="F:chloride channel activity"/>
    <property type="evidence" value="ECO:0007669"/>
    <property type="project" value="UniProtKB-KW"/>
</dbReference>
<organism evidence="12 13">
    <name type="scientific">Periweissella cryptocerci</name>
    <dbReference type="NCBI Taxonomy" id="2506420"/>
    <lineage>
        <taxon>Bacteria</taxon>
        <taxon>Bacillati</taxon>
        <taxon>Bacillota</taxon>
        <taxon>Bacilli</taxon>
        <taxon>Lactobacillales</taxon>
        <taxon>Lactobacillaceae</taxon>
        <taxon>Periweissella</taxon>
    </lineage>
</organism>
<dbReference type="Proteomes" id="UP000292886">
    <property type="component" value="Chromosome"/>
</dbReference>